<dbReference type="PANTHER" id="PTHR43833:SF5">
    <property type="entry name" value="TRK SYSTEM POTASSIUM UPTAKE PROTEIN TRKA"/>
    <property type="match status" value="1"/>
</dbReference>
<dbReference type="PROSITE" id="PS51201">
    <property type="entry name" value="RCK_N"/>
    <property type="match status" value="2"/>
</dbReference>
<evidence type="ECO:0000313" key="10">
    <source>
        <dbReference type="Proteomes" id="UP000189674"/>
    </source>
</evidence>
<accession>A0A1U9NGS7</accession>
<feature type="domain" description="RCK N-terminal" evidence="7">
    <location>
        <begin position="1"/>
        <end position="121"/>
    </location>
</feature>
<keyword evidence="4" id="KW-0630">Potassium</keyword>
<organism evidence="9 10">
    <name type="scientific">Anaerohalosphaera lusitana</name>
    <dbReference type="NCBI Taxonomy" id="1936003"/>
    <lineage>
        <taxon>Bacteria</taxon>
        <taxon>Pseudomonadati</taxon>
        <taxon>Planctomycetota</taxon>
        <taxon>Phycisphaerae</taxon>
        <taxon>Sedimentisphaerales</taxon>
        <taxon>Anaerohalosphaeraceae</taxon>
        <taxon>Anaerohalosphaera</taxon>
    </lineage>
</organism>
<dbReference type="InterPro" id="IPR050721">
    <property type="entry name" value="Trk_Ktr_HKT_K-transport"/>
</dbReference>
<gene>
    <name evidence="9" type="primary">trkA</name>
    <name evidence="9" type="ORF">STSP2_00082</name>
</gene>
<evidence type="ECO:0000256" key="6">
    <source>
        <dbReference type="ARBA" id="ARBA00023065"/>
    </source>
</evidence>
<evidence type="ECO:0000256" key="1">
    <source>
        <dbReference type="ARBA" id="ARBA00017378"/>
    </source>
</evidence>
<dbReference type="NCBIfam" id="NF007032">
    <property type="entry name" value="PRK09496.1-4"/>
    <property type="match status" value="1"/>
</dbReference>
<dbReference type="Gene3D" id="3.40.50.720">
    <property type="entry name" value="NAD(P)-binding Rossmann-like Domain"/>
    <property type="match status" value="2"/>
</dbReference>
<dbReference type="NCBIfam" id="NF007041">
    <property type="entry name" value="PRK09496.3-4"/>
    <property type="match status" value="1"/>
</dbReference>
<dbReference type="PANTHER" id="PTHR43833">
    <property type="entry name" value="POTASSIUM CHANNEL PROTEIN 2-RELATED-RELATED"/>
    <property type="match status" value="1"/>
</dbReference>
<dbReference type="KEGG" id="alus:STSP2_00082"/>
<dbReference type="PRINTS" id="PR00335">
    <property type="entry name" value="KUPTAKETRKA"/>
</dbReference>
<sequence>MRVIIAGAGEVGTYIAERIAEEQHDVTVIEIDMDRAEELSNTLDVHVVCGSASSIEVLKKAGVEKCHLFLSLTSDEEVNIVSASVARKLGSDKTIARVDNPVFRQYPKFSYQNHFGIDEMFSPKMFAALEIASFIRNPGLLAVEYFAQGTVVMRPVKIDESSRYIEKKLIDLNIPSDVRIACVTRGTELIIPAGDTILKADDNIILIGETEKVSEFQKKFKSGKTNARRVVMLGGGRIAKSLARRLKPSDFRLTIIEQNAARCETLAHELPSATILQGDGTKLDLLMEEHVDTADFFIPTTDYDEVNIMSALQVKNLGAKKAIVLIHRPDFVHLIEDLGIDHAVSPRAIMAREVLTMLKKGKERSLADMGAGDAEILELHFKNEKLTGSELKDITLPENSLILLIKRSDKVIVPSGDTKLEQNDVLLIICRWRDSKKLMRLFGE</sequence>
<reference evidence="10" key="1">
    <citation type="submission" date="2017-02" db="EMBL/GenBank/DDBJ databases">
        <title>Comparative genomics and description of representatives of a novel lineage of planctomycetes thriving in anoxic sediments.</title>
        <authorList>
            <person name="Spring S."/>
            <person name="Bunk B."/>
            <person name="Sproer C."/>
        </authorList>
    </citation>
    <scope>NUCLEOTIDE SEQUENCE [LARGE SCALE GENOMIC DNA]</scope>
    <source>
        <strain evidence="10">ST-NAGAB-D1</strain>
    </source>
</reference>
<feature type="domain" description="RCK C-terminal" evidence="8">
    <location>
        <begin position="364"/>
        <end position="444"/>
    </location>
</feature>
<protein>
    <recommendedName>
        <fullName evidence="1">Trk system potassium uptake protein TrkA</fullName>
    </recommendedName>
</protein>
<dbReference type="GO" id="GO:0015079">
    <property type="term" value="F:potassium ion transmembrane transporter activity"/>
    <property type="evidence" value="ECO:0007669"/>
    <property type="project" value="InterPro"/>
</dbReference>
<dbReference type="Proteomes" id="UP000189674">
    <property type="component" value="Chromosome"/>
</dbReference>
<dbReference type="InterPro" id="IPR036721">
    <property type="entry name" value="RCK_C_sf"/>
</dbReference>
<dbReference type="InterPro" id="IPR006037">
    <property type="entry name" value="RCK_C"/>
</dbReference>
<dbReference type="GO" id="GO:0005886">
    <property type="term" value="C:plasma membrane"/>
    <property type="evidence" value="ECO:0007669"/>
    <property type="project" value="InterPro"/>
</dbReference>
<evidence type="ECO:0000256" key="4">
    <source>
        <dbReference type="ARBA" id="ARBA00022958"/>
    </source>
</evidence>
<keyword evidence="2" id="KW-0813">Transport</keyword>
<evidence type="ECO:0000256" key="5">
    <source>
        <dbReference type="ARBA" id="ARBA00023027"/>
    </source>
</evidence>
<dbReference type="STRING" id="1936003.STSP2_00082"/>
<dbReference type="Gene3D" id="3.30.70.1450">
    <property type="entry name" value="Regulator of K+ conductance, C-terminal domain"/>
    <property type="match status" value="2"/>
</dbReference>
<dbReference type="InterPro" id="IPR036291">
    <property type="entry name" value="NAD(P)-bd_dom_sf"/>
</dbReference>
<keyword evidence="6" id="KW-0406">Ion transport</keyword>
<dbReference type="Pfam" id="PF02080">
    <property type="entry name" value="TrkA_C"/>
    <property type="match status" value="2"/>
</dbReference>
<evidence type="ECO:0000256" key="2">
    <source>
        <dbReference type="ARBA" id="ARBA00022448"/>
    </source>
</evidence>
<dbReference type="SUPFAM" id="SSF51735">
    <property type="entry name" value="NAD(P)-binding Rossmann-fold domains"/>
    <property type="match status" value="2"/>
</dbReference>
<keyword evidence="10" id="KW-1185">Reference proteome</keyword>
<feature type="domain" description="RCK C-terminal" evidence="8">
    <location>
        <begin position="141"/>
        <end position="222"/>
    </location>
</feature>
<dbReference type="Pfam" id="PF02254">
    <property type="entry name" value="TrkA_N"/>
    <property type="match status" value="2"/>
</dbReference>
<dbReference type="NCBIfam" id="NF007039">
    <property type="entry name" value="PRK09496.3-2"/>
    <property type="match status" value="1"/>
</dbReference>
<feature type="domain" description="RCK N-terminal" evidence="7">
    <location>
        <begin position="227"/>
        <end position="344"/>
    </location>
</feature>
<evidence type="ECO:0000259" key="7">
    <source>
        <dbReference type="PROSITE" id="PS51201"/>
    </source>
</evidence>
<dbReference type="PROSITE" id="PS51202">
    <property type="entry name" value="RCK_C"/>
    <property type="match status" value="2"/>
</dbReference>
<name>A0A1U9NGS7_9BACT</name>
<dbReference type="AlphaFoldDB" id="A0A1U9NGS7"/>
<keyword evidence="3" id="KW-0633">Potassium transport</keyword>
<evidence type="ECO:0000256" key="3">
    <source>
        <dbReference type="ARBA" id="ARBA00022538"/>
    </source>
</evidence>
<dbReference type="InterPro" id="IPR003148">
    <property type="entry name" value="RCK_N"/>
</dbReference>
<evidence type="ECO:0000313" key="9">
    <source>
        <dbReference type="EMBL" id="AQT66944.1"/>
    </source>
</evidence>
<dbReference type="EMBL" id="CP019791">
    <property type="protein sequence ID" value="AQT66944.1"/>
    <property type="molecule type" value="Genomic_DNA"/>
</dbReference>
<evidence type="ECO:0000259" key="8">
    <source>
        <dbReference type="PROSITE" id="PS51202"/>
    </source>
</evidence>
<keyword evidence="5" id="KW-0520">NAD</keyword>
<dbReference type="NCBIfam" id="NF007031">
    <property type="entry name" value="PRK09496.1-2"/>
    <property type="match status" value="1"/>
</dbReference>
<proteinExistence type="predicted"/>
<dbReference type="RefSeq" id="WP_169852873.1">
    <property type="nucleotide sequence ID" value="NZ_CP019791.1"/>
</dbReference>
<dbReference type="InterPro" id="IPR006036">
    <property type="entry name" value="K_uptake_TrkA"/>
</dbReference>
<dbReference type="SUPFAM" id="SSF116726">
    <property type="entry name" value="TrkA C-terminal domain-like"/>
    <property type="match status" value="2"/>
</dbReference>